<organism evidence="7 8">
    <name type="scientific">Nocardioides soli</name>
    <dbReference type="NCBI Taxonomy" id="1036020"/>
    <lineage>
        <taxon>Bacteria</taxon>
        <taxon>Bacillati</taxon>
        <taxon>Actinomycetota</taxon>
        <taxon>Actinomycetes</taxon>
        <taxon>Propionibacteriales</taxon>
        <taxon>Nocardioidaceae</taxon>
        <taxon>Nocardioides</taxon>
    </lineage>
</organism>
<protein>
    <recommendedName>
        <fullName evidence="2">alpha-amylase</fullName>
        <ecNumber evidence="2">3.2.1.1</ecNumber>
    </recommendedName>
    <alternativeName>
        <fullName evidence="4">1,4-alpha-D-glucan glucanohydrolase</fullName>
    </alternativeName>
</protein>
<keyword evidence="3" id="KW-0732">Signal</keyword>
<dbReference type="SUPFAM" id="SSF49478">
    <property type="entry name" value="Cna protein B-type domain"/>
    <property type="match status" value="1"/>
</dbReference>
<reference evidence="7 8" key="1">
    <citation type="submission" date="2020-08" db="EMBL/GenBank/DDBJ databases">
        <title>Sequencing the genomes of 1000 actinobacteria strains.</title>
        <authorList>
            <person name="Klenk H.-P."/>
        </authorList>
    </citation>
    <scope>NUCLEOTIDE SEQUENCE [LARGE SCALE GENOMIC DNA]</scope>
    <source>
        <strain evidence="7 8">DSM 105498</strain>
    </source>
</reference>
<keyword evidence="6" id="KW-1133">Transmembrane helix</keyword>
<dbReference type="PANTHER" id="PTHR23303:SF14">
    <property type="entry name" value="BOS COMPLEX SUBUNIT NOMO1-RELATED"/>
    <property type="match status" value="1"/>
</dbReference>
<sequence length="876" mass="89866">MYVELSERRIVAVPGHAQELQITISNTGEVIGGYTLRFLGADPSWVELPESEISLFPDETRTITARVTVPVGMVAGDRRIAIQVRELTPPESTSIEEVVLVVPEARSVEMRVDPISQTAGSKARFGLLVGNTGNSQINSRLTGTDPEGQVQFEFVPAVLDLPPGEHAVVELRAKAKRPFLGSPLVRILDIGLEDPPPAGAAAARDELDPQAPEEPEGESAARKLSVKRRKKKVRNPAAPSPGNDAPPMVNASFVQKARITRGPLSLAGLLFALTVFAVVITLALSRIVGQSAADRNLALEIAQARNAAATSGSSGMSGTVLLLTSGAPVPGVAVDVFPADDTSEPVATTATDKSGAWSVANLPSGDYKLTFRGAGFVQLWYPQALSADNAETVTLDANGKQAGLDVSLGGVPASITGTVLGDDVSAATLALTMPMAGTPGAEAGEAATGAVVQTVPIGSDGSFELTNVPSPSVYDLVVTKTGYATSTQRIDVSAGEERTGVEITLRKGDGVITGQVSSASGPLGGVTITATSGQTEVSTISLTDGDVGSFTLRKLPTPASYTVVASKGGYATQTLTLTLAKGQALTGVGLTLGKSSGSLKGEVTLLPDRAPAGGVAVTLTDGEHTVVTATQSSGDIGAWRVGGLTLPGTYTVTFSRADLAAQTLSVSLDASGQITPGSQGATVTSAGIEVAMQPSTAVVKGIITQPLAGSGSSAVGEVTVQLSSGPASYSVITASVPSADTGRYRIENVPPGTYTVSVSRNGVSPTSTIIQLTAGQVRDYSPVLAAAAAISGTVTQNGAPVPAGWYVDLYRSSTYPENPYRTVRTSANGTFLFEDVDAPEVYVVEARPTRGSAPLGSRTVQLAASEQRDITVRADQ</sequence>
<dbReference type="PANTHER" id="PTHR23303">
    <property type="entry name" value="CARBOXYPEPTIDASE REGULATORY REGION-CONTAINING"/>
    <property type="match status" value="1"/>
</dbReference>
<evidence type="ECO:0000256" key="1">
    <source>
        <dbReference type="ARBA" id="ARBA00000548"/>
    </source>
</evidence>
<dbReference type="Proteomes" id="UP000589626">
    <property type="component" value="Unassembled WGS sequence"/>
</dbReference>
<evidence type="ECO:0000256" key="2">
    <source>
        <dbReference type="ARBA" id="ARBA00012595"/>
    </source>
</evidence>
<name>A0A7W4VUK1_9ACTN</name>
<keyword evidence="6" id="KW-0472">Membrane</keyword>
<feature type="compositionally biased region" description="Basic residues" evidence="5">
    <location>
        <begin position="224"/>
        <end position="234"/>
    </location>
</feature>
<dbReference type="SUPFAM" id="SSF49452">
    <property type="entry name" value="Starch-binding domain-like"/>
    <property type="match status" value="2"/>
</dbReference>
<dbReference type="RefSeq" id="WP_183591652.1">
    <property type="nucleotide sequence ID" value="NZ_JACHWR010000001.1"/>
</dbReference>
<comment type="caution">
    <text evidence="7">The sequence shown here is derived from an EMBL/GenBank/DDBJ whole genome shotgun (WGS) entry which is preliminary data.</text>
</comment>
<evidence type="ECO:0000256" key="3">
    <source>
        <dbReference type="ARBA" id="ARBA00022729"/>
    </source>
</evidence>
<evidence type="ECO:0000313" key="8">
    <source>
        <dbReference type="Proteomes" id="UP000589626"/>
    </source>
</evidence>
<dbReference type="GO" id="GO:0004556">
    <property type="term" value="F:alpha-amylase activity"/>
    <property type="evidence" value="ECO:0007669"/>
    <property type="project" value="UniProtKB-EC"/>
</dbReference>
<evidence type="ECO:0000256" key="5">
    <source>
        <dbReference type="SAM" id="MobiDB-lite"/>
    </source>
</evidence>
<dbReference type="GO" id="GO:0030246">
    <property type="term" value="F:carbohydrate binding"/>
    <property type="evidence" value="ECO:0007669"/>
    <property type="project" value="InterPro"/>
</dbReference>
<dbReference type="AlphaFoldDB" id="A0A7W4VUK1"/>
<dbReference type="Pfam" id="PF13620">
    <property type="entry name" value="CarboxypepD_reg"/>
    <property type="match status" value="3"/>
</dbReference>
<dbReference type="EMBL" id="JACHWR010000001">
    <property type="protein sequence ID" value="MBB3041788.1"/>
    <property type="molecule type" value="Genomic_DNA"/>
</dbReference>
<feature type="transmembrane region" description="Helical" evidence="6">
    <location>
        <begin position="264"/>
        <end position="284"/>
    </location>
</feature>
<evidence type="ECO:0000313" key="7">
    <source>
        <dbReference type="EMBL" id="MBB3041788.1"/>
    </source>
</evidence>
<dbReference type="GO" id="GO:0005975">
    <property type="term" value="P:carbohydrate metabolic process"/>
    <property type="evidence" value="ECO:0007669"/>
    <property type="project" value="UniProtKB-ARBA"/>
</dbReference>
<dbReference type="EC" id="3.2.1.1" evidence="2"/>
<gene>
    <name evidence="7" type="ORF">FHU40_001589</name>
</gene>
<keyword evidence="6" id="KW-0812">Transmembrane</keyword>
<evidence type="ECO:0000256" key="6">
    <source>
        <dbReference type="SAM" id="Phobius"/>
    </source>
</evidence>
<dbReference type="Gene3D" id="2.60.40.1120">
    <property type="entry name" value="Carboxypeptidase-like, regulatory domain"/>
    <property type="match status" value="4"/>
</dbReference>
<dbReference type="InterPro" id="IPR051417">
    <property type="entry name" value="SDr/BOS_complex"/>
</dbReference>
<dbReference type="InterPro" id="IPR013784">
    <property type="entry name" value="Carb-bd-like_fold"/>
</dbReference>
<feature type="region of interest" description="Disordered" evidence="5">
    <location>
        <begin position="198"/>
        <end position="249"/>
    </location>
</feature>
<comment type="catalytic activity">
    <reaction evidence="1">
        <text>Endohydrolysis of (1-&gt;4)-alpha-D-glucosidic linkages in polysaccharides containing three or more (1-&gt;4)-alpha-linked D-glucose units.</text>
        <dbReference type="EC" id="3.2.1.1"/>
    </reaction>
</comment>
<accession>A0A7W4VUK1</accession>
<evidence type="ECO:0000256" key="4">
    <source>
        <dbReference type="ARBA" id="ARBA00030238"/>
    </source>
</evidence>
<dbReference type="Gene3D" id="2.60.40.10">
    <property type="entry name" value="Immunoglobulins"/>
    <property type="match status" value="1"/>
</dbReference>
<proteinExistence type="predicted"/>
<dbReference type="InterPro" id="IPR013783">
    <property type="entry name" value="Ig-like_fold"/>
</dbReference>
<keyword evidence="8" id="KW-1185">Reference proteome</keyword>